<sequence>MEMKLLPVRLLKSHRKRWKEARREDAIEGGSTSRKASGSHSAGQHEWRTPDKGVSVAKPRSEGLGRADPKKAAGGAKRKKKSSGGDWGLKGPVTGPLKPVIPFDMLEDGAFRAFPPLGDDLLRPAVVEDQNWPNVQASWSSVTDLASVLVDACAPAGLIFIPPREDMWP</sequence>
<dbReference type="Proteomes" id="UP000886595">
    <property type="component" value="Unassembled WGS sequence"/>
</dbReference>
<name>A0A8X7RRK0_BRACI</name>
<accession>A0A8X7RRK0</accession>
<gene>
    <name evidence="2" type="ORF">Bca52824_040752</name>
</gene>
<organism evidence="2 3">
    <name type="scientific">Brassica carinata</name>
    <name type="common">Ethiopian mustard</name>
    <name type="synonym">Abyssinian cabbage</name>
    <dbReference type="NCBI Taxonomy" id="52824"/>
    <lineage>
        <taxon>Eukaryota</taxon>
        <taxon>Viridiplantae</taxon>
        <taxon>Streptophyta</taxon>
        <taxon>Embryophyta</taxon>
        <taxon>Tracheophyta</taxon>
        <taxon>Spermatophyta</taxon>
        <taxon>Magnoliopsida</taxon>
        <taxon>eudicotyledons</taxon>
        <taxon>Gunneridae</taxon>
        <taxon>Pentapetalae</taxon>
        <taxon>rosids</taxon>
        <taxon>malvids</taxon>
        <taxon>Brassicales</taxon>
        <taxon>Brassicaceae</taxon>
        <taxon>Brassiceae</taxon>
        <taxon>Brassica</taxon>
    </lineage>
</organism>
<protein>
    <submittedName>
        <fullName evidence="2">Uncharacterized protein</fullName>
    </submittedName>
</protein>
<dbReference type="EMBL" id="JAAMPC010000009">
    <property type="protein sequence ID" value="KAG2294083.1"/>
    <property type="molecule type" value="Genomic_DNA"/>
</dbReference>
<feature type="compositionally biased region" description="Polar residues" evidence="1">
    <location>
        <begin position="30"/>
        <end position="42"/>
    </location>
</feature>
<reference evidence="2 3" key="1">
    <citation type="submission" date="2020-02" db="EMBL/GenBank/DDBJ databases">
        <authorList>
            <person name="Ma Q."/>
            <person name="Huang Y."/>
            <person name="Song X."/>
            <person name="Pei D."/>
        </authorList>
    </citation>
    <scope>NUCLEOTIDE SEQUENCE [LARGE SCALE GENOMIC DNA]</scope>
    <source>
        <strain evidence="2">Sxm20200214</strain>
        <tissue evidence="2">Leaf</tissue>
    </source>
</reference>
<evidence type="ECO:0000313" key="3">
    <source>
        <dbReference type="Proteomes" id="UP000886595"/>
    </source>
</evidence>
<comment type="caution">
    <text evidence="2">The sequence shown here is derived from an EMBL/GenBank/DDBJ whole genome shotgun (WGS) entry which is preliminary data.</text>
</comment>
<evidence type="ECO:0000256" key="1">
    <source>
        <dbReference type="SAM" id="MobiDB-lite"/>
    </source>
</evidence>
<proteinExistence type="predicted"/>
<feature type="compositionally biased region" description="Basic residues" evidence="1">
    <location>
        <begin position="11"/>
        <end position="20"/>
    </location>
</feature>
<evidence type="ECO:0000313" key="2">
    <source>
        <dbReference type="EMBL" id="KAG2294083.1"/>
    </source>
</evidence>
<feature type="region of interest" description="Disordered" evidence="1">
    <location>
        <begin position="1"/>
        <end position="93"/>
    </location>
</feature>
<feature type="compositionally biased region" description="Basic and acidic residues" evidence="1">
    <location>
        <begin position="59"/>
        <end position="71"/>
    </location>
</feature>
<keyword evidence="3" id="KW-1185">Reference proteome</keyword>
<dbReference type="AlphaFoldDB" id="A0A8X7RRK0"/>